<gene>
    <name evidence="12" type="ORF">COU47_03120</name>
</gene>
<dbReference type="Proteomes" id="UP000231503">
    <property type="component" value="Unassembled WGS sequence"/>
</dbReference>
<protein>
    <recommendedName>
        <fullName evidence="11">Vitamin K epoxide reductase domain-containing protein</fullName>
    </recommendedName>
</protein>
<keyword evidence="5 10" id="KW-1133">Transmembrane helix</keyword>
<comment type="similarity">
    <text evidence="2">Belongs to the VKOR family.</text>
</comment>
<dbReference type="InterPro" id="IPR012932">
    <property type="entry name" value="VKOR"/>
</dbReference>
<evidence type="ECO:0000256" key="5">
    <source>
        <dbReference type="ARBA" id="ARBA00022989"/>
    </source>
</evidence>
<dbReference type="GO" id="GO:0016020">
    <property type="term" value="C:membrane"/>
    <property type="evidence" value="ECO:0007669"/>
    <property type="project" value="UniProtKB-SubCell"/>
</dbReference>
<feature type="domain" description="Vitamin K epoxide reductase" evidence="11">
    <location>
        <begin position="15"/>
        <end position="147"/>
    </location>
</feature>
<dbReference type="InterPro" id="IPR044698">
    <property type="entry name" value="VKOR/LTO1"/>
</dbReference>
<evidence type="ECO:0000256" key="4">
    <source>
        <dbReference type="ARBA" id="ARBA00022719"/>
    </source>
</evidence>
<evidence type="ECO:0000256" key="7">
    <source>
        <dbReference type="ARBA" id="ARBA00023136"/>
    </source>
</evidence>
<dbReference type="PANTHER" id="PTHR34573">
    <property type="entry name" value="VKC DOMAIN-CONTAINING PROTEIN"/>
    <property type="match status" value="1"/>
</dbReference>
<dbReference type="EMBL" id="PFCO01000008">
    <property type="protein sequence ID" value="PIR69336.1"/>
    <property type="molecule type" value="Genomic_DNA"/>
</dbReference>
<keyword evidence="3 10" id="KW-0812">Transmembrane</keyword>
<keyword evidence="8" id="KW-1015">Disulfide bond</keyword>
<reference evidence="13" key="1">
    <citation type="submission" date="2017-09" db="EMBL/GenBank/DDBJ databases">
        <title>Depth-based differentiation of microbial function through sediment-hosted aquifers and enrichment of novel symbionts in the deep terrestrial subsurface.</title>
        <authorList>
            <person name="Probst A.J."/>
            <person name="Ladd B."/>
            <person name="Jarett J.K."/>
            <person name="Geller-Mcgrath D.E."/>
            <person name="Sieber C.M.K."/>
            <person name="Emerson J.B."/>
            <person name="Anantharaman K."/>
            <person name="Thomas B.C."/>
            <person name="Malmstrom R."/>
            <person name="Stieglmeier M."/>
            <person name="Klingl A."/>
            <person name="Woyke T."/>
            <person name="Ryan C.M."/>
            <person name="Banfield J.F."/>
        </authorList>
    </citation>
    <scope>NUCLEOTIDE SEQUENCE [LARGE SCALE GENOMIC DNA]</scope>
</reference>
<evidence type="ECO:0000313" key="13">
    <source>
        <dbReference type="Proteomes" id="UP000231503"/>
    </source>
</evidence>
<comment type="caution">
    <text evidence="12">The sequence shown here is derived from an EMBL/GenBank/DDBJ whole genome shotgun (WGS) entry which is preliminary data.</text>
</comment>
<proteinExistence type="inferred from homology"/>
<evidence type="ECO:0000256" key="9">
    <source>
        <dbReference type="ARBA" id="ARBA00023284"/>
    </source>
</evidence>
<dbReference type="AlphaFoldDB" id="A0A2H0TCQ6"/>
<dbReference type="GO" id="GO:0048038">
    <property type="term" value="F:quinone binding"/>
    <property type="evidence" value="ECO:0007669"/>
    <property type="project" value="UniProtKB-KW"/>
</dbReference>
<name>A0A2H0TCQ6_9BACT</name>
<feature type="transmembrane region" description="Helical" evidence="10">
    <location>
        <begin position="96"/>
        <end position="119"/>
    </location>
</feature>
<organism evidence="12 13">
    <name type="scientific">Candidatus Niyogibacteria bacterium CG10_big_fil_rev_8_21_14_0_10_46_36</name>
    <dbReference type="NCBI Taxonomy" id="1974726"/>
    <lineage>
        <taxon>Bacteria</taxon>
        <taxon>Candidatus Niyogiibacteriota</taxon>
    </lineage>
</organism>
<dbReference type="Pfam" id="PF07884">
    <property type="entry name" value="VKOR"/>
    <property type="match status" value="1"/>
</dbReference>
<comment type="subcellular location">
    <subcellularLocation>
        <location evidence="1">Membrane</location>
        <topology evidence="1">Multi-pass membrane protein</topology>
    </subcellularLocation>
</comment>
<evidence type="ECO:0000256" key="2">
    <source>
        <dbReference type="ARBA" id="ARBA00006214"/>
    </source>
</evidence>
<evidence type="ECO:0000256" key="6">
    <source>
        <dbReference type="ARBA" id="ARBA00023002"/>
    </source>
</evidence>
<evidence type="ECO:0000256" key="3">
    <source>
        <dbReference type="ARBA" id="ARBA00022692"/>
    </source>
</evidence>
<dbReference type="CDD" id="cd12916">
    <property type="entry name" value="VKOR_1"/>
    <property type="match status" value="1"/>
</dbReference>
<feature type="transmembrane region" description="Helical" evidence="10">
    <location>
        <begin position="62"/>
        <end position="89"/>
    </location>
</feature>
<keyword evidence="4" id="KW-0874">Quinone</keyword>
<evidence type="ECO:0000256" key="10">
    <source>
        <dbReference type="SAM" id="Phobius"/>
    </source>
</evidence>
<dbReference type="InterPro" id="IPR038354">
    <property type="entry name" value="VKOR_sf"/>
</dbReference>
<dbReference type="PANTHER" id="PTHR34573:SF1">
    <property type="entry name" value="VITAMIN K EPOXIDE REDUCTASE DOMAIN-CONTAINING PROTEIN"/>
    <property type="match status" value="1"/>
</dbReference>
<keyword evidence="9" id="KW-0676">Redox-active center</keyword>
<keyword evidence="6" id="KW-0560">Oxidoreductase</keyword>
<accession>A0A2H0TCQ6</accession>
<evidence type="ECO:0000313" key="12">
    <source>
        <dbReference type="EMBL" id="PIR69336.1"/>
    </source>
</evidence>
<dbReference type="GO" id="GO:0016491">
    <property type="term" value="F:oxidoreductase activity"/>
    <property type="evidence" value="ECO:0007669"/>
    <property type="project" value="UniProtKB-KW"/>
</dbReference>
<dbReference type="SMART" id="SM00756">
    <property type="entry name" value="VKc"/>
    <property type="match status" value="1"/>
</dbReference>
<evidence type="ECO:0000259" key="11">
    <source>
        <dbReference type="SMART" id="SM00756"/>
    </source>
</evidence>
<dbReference type="Gene3D" id="1.20.1440.130">
    <property type="entry name" value="VKOR domain"/>
    <property type="match status" value="1"/>
</dbReference>
<sequence length="156" mass="16938">MNSEHTSQMPSVLPPKWVLIVFALVAFIGFIDAVYLTAVHFLGQSPGCSILEGCEEVTSSEYATIGFIPISLFGAVYYLFVFLLTILALDGGKRGALIAAIITTWIAFAVTLVLVFLQVFVIKALCLYCMASALTTTILFVMGLVLLQYKKGRSLS</sequence>
<feature type="transmembrane region" description="Helical" evidence="10">
    <location>
        <begin position="125"/>
        <end position="147"/>
    </location>
</feature>
<evidence type="ECO:0000256" key="8">
    <source>
        <dbReference type="ARBA" id="ARBA00023157"/>
    </source>
</evidence>
<keyword evidence="7 10" id="KW-0472">Membrane</keyword>
<evidence type="ECO:0000256" key="1">
    <source>
        <dbReference type="ARBA" id="ARBA00004141"/>
    </source>
</evidence>
<feature type="transmembrane region" description="Helical" evidence="10">
    <location>
        <begin position="17"/>
        <end position="42"/>
    </location>
</feature>